<evidence type="ECO:0000313" key="6">
    <source>
        <dbReference type="Proteomes" id="UP000501452"/>
    </source>
</evidence>
<dbReference type="SUPFAM" id="SSF46689">
    <property type="entry name" value="Homeodomain-like"/>
    <property type="match status" value="2"/>
</dbReference>
<dbReference type="GO" id="GO:0003700">
    <property type="term" value="F:DNA-binding transcription factor activity"/>
    <property type="evidence" value="ECO:0007669"/>
    <property type="project" value="InterPro"/>
</dbReference>
<sequence>MRYGSVVADFGETPGFRVWRGEPLATMPFHWHDQVEINYAVGGSLTYLLAGSLVRVPPGRLAVFWAGTPHSVVNRTQVDDFYWVYVPLAWALRLGLPNAFTRRVMSGELVVDADPLGTDPPMLSRWSEELPGADEARTRLIVREVENRLMRLALSQPGAAEDGCVPAGAGPVRKVTEMARFVAENHEGPLRLSDVARHVGLHPNYAMALFRKHYGITLSAYLTRLRVCQAQYLLLSTDHDASRIAFEAGFGSISRFYEAFKTVSGTTPGEYRLLPKLQ</sequence>
<dbReference type="InterPro" id="IPR014710">
    <property type="entry name" value="RmlC-like_jellyroll"/>
</dbReference>
<dbReference type="Gene3D" id="1.10.10.60">
    <property type="entry name" value="Homeodomain-like"/>
    <property type="match status" value="2"/>
</dbReference>
<keyword evidence="1" id="KW-0805">Transcription regulation</keyword>
<dbReference type="InterPro" id="IPR009057">
    <property type="entry name" value="Homeodomain-like_sf"/>
</dbReference>
<keyword evidence="3" id="KW-0804">Transcription</keyword>
<dbReference type="Pfam" id="PF07883">
    <property type="entry name" value="Cupin_2"/>
    <property type="match status" value="1"/>
</dbReference>
<dbReference type="InterPro" id="IPR013096">
    <property type="entry name" value="Cupin_2"/>
</dbReference>
<dbReference type="PANTHER" id="PTHR43280">
    <property type="entry name" value="ARAC-FAMILY TRANSCRIPTIONAL REGULATOR"/>
    <property type="match status" value="1"/>
</dbReference>
<protein>
    <submittedName>
        <fullName evidence="5">Helix-turn-helix domain-containing protein</fullName>
    </submittedName>
</protein>
<dbReference type="EMBL" id="CP045119">
    <property type="protein sequence ID" value="QIN83486.1"/>
    <property type="molecule type" value="Genomic_DNA"/>
</dbReference>
<keyword evidence="2" id="KW-0238">DNA-binding</keyword>
<evidence type="ECO:0000259" key="4">
    <source>
        <dbReference type="PROSITE" id="PS01124"/>
    </source>
</evidence>
<accession>A0A6G8QAI8</accession>
<evidence type="ECO:0000256" key="2">
    <source>
        <dbReference type="ARBA" id="ARBA00023125"/>
    </source>
</evidence>
<dbReference type="SUPFAM" id="SSF51182">
    <property type="entry name" value="RmlC-like cupins"/>
    <property type="match status" value="1"/>
</dbReference>
<dbReference type="SMART" id="SM00342">
    <property type="entry name" value="HTH_ARAC"/>
    <property type="match status" value="1"/>
</dbReference>
<dbReference type="KEGG" id="rub:GBA63_13225"/>
<evidence type="ECO:0000256" key="3">
    <source>
        <dbReference type="ARBA" id="ARBA00023163"/>
    </source>
</evidence>
<name>A0A6G8QAI8_9ACTN</name>
<reference evidence="5 6" key="1">
    <citation type="submission" date="2019-10" db="EMBL/GenBank/DDBJ databases">
        <title>Rubrobacter sp nov SCSIO 52090 isolated from a deep-sea sediment in the South China Sea.</title>
        <authorList>
            <person name="Chen R.W."/>
        </authorList>
    </citation>
    <scope>NUCLEOTIDE SEQUENCE [LARGE SCALE GENOMIC DNA]</scope>
    <source>
        <strain evidence="5 6">SCSIO 52909</strain>
    </source>
</reference>
<dbReference type="Proteomes" id="UP000501452">
    <property type="component" value="Chromosome"/>
</dbReference>
<gene>
    <name evidence="5" type="ORF">GBA63_13225</name>
</gene>
<evidence type="ECO:0000256" key="1">
    <source>
        <dbReference type="ARBA" id="ARBA00023015"/>
    </source>
</evidence>
<dbReference type="RefSeq" id="WP_166176820.1">
    <property type="nucleotide sequence ID" value="NZ_CP045119.1"/>
</dbReference>
<dbReference type="Pfam" id="PF12833">
    <property type="entry name" value="HTH_18"/>
    <property type="match status" value="1"/>
</dbReference>
<proteinExistence type="predicted"/>
<organism evidence="5 6">
    <name type="scientific">Rubrobacter tropicus</name>
    <dbReference type="NCBI Taxonomy" id="2653851"/>
    <lineage>
        <taxon>Bacteria</taxon>
        <taxon>Bacillati</taxon>
        <taxon>Actinomycetota</taxon>
        <taxon>Rubrobacteria</taxon>
        <taxon>Rubrobacterales</taxon>
        <taxon>Rubrobacteraceae</taxon>
        <taxon>Rubrobacter</taxon>
    </lineage>
</organism>
<dbReference type="InterPro" id="IPR011051">
    <property type="entry name" value="RmlC_Cupin_sf"/>
</dbReference>
<keyword evidence="6" id="KW-1185">Reference proteome</keyword>
<dbReference type="AlphaFoldDB" id="A0A6G8QAI8"/>
<dbReference type="PROSITE" id="PS01124">
    <property type="entry name" value="HTH_ARAC_FAMILY_2"/>
    <property type="match status" value="1"/>
</dbReference>
<dbReference type="Gene3D" id="2.60.120.10">
    <property type="entry name" value="Jelly Rolls"/>
    <property type="match status" value="1"/>
</dbReference>
<dbReference type="PANTHER" id="PTHR43280:SF27">
    <property type="entry name" value="TRANSCRIPTIONAL REGULATOR MTLR"/>
    <property type="match status" value="1"/>
</dbReference>
<dbReference type="InterPro" id="IPR018060">
    <property type="entry name" value="HTH_AraC"/>
</dbReference>
<feature type="domain" description="HTH araC/xylS-type" evidence="4">
    <location>
        <begin position="176"/>
        <end position="274"/>
    </location>
</feature>
<dbReference type="GO" id="GO:0043565">
    <property type="term" value="F:sequence-specific DNA binding"/>
    <property type="evidence" value="ECO:0007669"/>
    <property type="project" value="InterPro"/>
</dbReference>
<evidence type="ECO:0000313" key="5">
    <source>
        <dbReference type="EMBL" id="QIN83486.1"/>
    </source>
</evidence>